<keyword evidence="4 10" id="KW-0067">ATP-binding</keyword>
<dbReference type="InterPro" id="IPR018449">
    <property type="entry name" value="NIL_domain"/>
</dbReference>
<dbReference type="PANTHER" id="PTHR43166:SF30">
    <property type="entry name" value="METHIONINE IMPORT ATP-BINDING PROTEIN METN"/>
    <property type="match status" value="1"/>
</dbReference>
<organism evidence="10 11">
    <name type="scientific">Finegoldia magna</name>
    <name type="common">Peptostreptococcus magnus</name>
    <dbReference type="NCBI Taxonomy" id="1260"/>
    <lineage>
        <taxon>Bacteria</taxon>
        <taxon>Bacillati</taxon>
        <taxon>Bacillota</taxon>
        <taxon>Tissierellia</taxon>
        <taxon>Tissierellales</taxon>
        <taxon>Peptoniphilaceae</taxon>
        <taxon>Finegoldia</taxon>
    </lineage>
</organism>
<dbReference type="GO" id="GO:0005524">
    <property type="term" value="F:ATP binding"/>
    <property type="evidence" value="ECO:0007669"/>
    <property type="project" value="UniProtKB-KW"/>
</dbReference>
<comment type="caution">
    <text evidence="10">The sequence shown here is derived from an EMBL/GenBank/DDBJ whole genome shotgun (WGS) entry which is preliminary data.</text>
</comment>
<dbReference type="SMART" id="SM00930">
    <property type="entry name" value="NIL"/>
    <property type="match status" value="1"/>
</dbReference>
<dbReference type="GO" id="GO:0016887">
    <property type="term" value="F:ATP hydrolysis activity"/>
    <property type="evidence" value="ECO:0007669"/>
    <property type="project" value="InterPro"/>
</dbReference>
<evidence type="ECO:0000313" key="10">
    <source>
        <dbReference type="EMBL" id="OXZ28433.1"/>
    </source>
</evidence>
<keyword evidence="6" id="KW-0029">Amino-acid transport</keyword>
<evidence type="ECO:0000256" key="7">
    <source>
        <dbReference type="ARBA" id="ARBA00023136"/>
    </source>
</evidence>
<dbReference type="PROSITE" id="PS50893">
    <property type="entry name" value="ABC_TRANSPORTER_2"/>
    <property type="match status" value="1"/>
</dbReference>
<dbReference type="Proteomes" id="UP000215413">
    <property type="component" value="Unassembled WGS sequence"/>
</dbReference>
<dbReference type="Pfam" id="PF00005">
    <property type="entry name" value="ABC_tran"/>
    <property type="match status" value="1"/>
</dbReference>
<name>A0A233V0I5_FINMA</name>
<evidence type="ECO:0000256" key="6">
    <source>
        <dbReference type="ARBA" id="ARBA00022970"/>
    </source>
</evidence>
<evidence type="ECO:0000256" key="1">
    <source>
        <dbReference type="ARBA" id="ARBA00022448"/>
    </source>
</evidence>
<dbReference type="Pfam" id="PF09383">
    <property type="entry name" value="NIL"/>
    <property type="match status" value="1"/>
</dbReference>
<evidence type="ECO:0000256" key="3">
    <source>
        <dbReference type="ARBA" id="ARBA00022741"/>
    </source>
</evidence>
<dbReference type="AlphaFoldDB" id="A0A233V0I5"/>
<dbReference type="CDD" id="cd03258">
    <property type="entry name" value="ABC_MetN_methionine_transporter"/>
    <property type="match status" value="1"/>
</dbReference>
<proteinExistence type="predicted"/>
<dbReference type="InterPro" id="IPR027417">
    <property type="entry name" value="P-loop_NTPase"/>
</dbReference>
<evidence type="ECO:0000313" key="9">
    <source>
        <dbReference type="EMBL" id="MBS5965420.1"/>
    </source>
</evidence>
<dbReference type="Proteomes" id="UP000730862">
    <property type="component" value="Unassembled WGS sequence"/>
</dbReference>
<dbReference type="EMBL" id="JAHAIK010000020">
    <property type="protein sequence ID" value="MBS5965420.1"/>
    <property type="molecule type" value="Genomic_DNA"/>
</dbReference>
<reference evidence="9" key="3">
    <citation type="submission" date="2021-02" db="EMBL/GenBank/DDBJ databases">
        <title>Infant gut strain persistence is associated with maternal origin, phylogeny, and functional potential including surface adhesion and iron acquisition.</title>
        <authorList>
            <person name="Lou Y.C."/>
        </authorList>
    </citation>
    <scope>NUCLEOTIDE SEQUENCE</scope>
    <source>
        <strain evidence="9">L3_058_000G1_dasL3_058_000G1_concoct_72</strain>
    </source>
</reference>
<dbReference type="PROSITE" id="PS00211">
    <property type="entry name" value="ABC_TRANSPORTER_1"/>
    <property type="match status" value="1"/>
</dbReference>
<reference evidence="10" key="1">
    <citation type="journal article" date="2017" name="J. Clin. Microbiol.">
        <title>Finegoldia magna Isolated from Orthopedic Joint Implant-Associated Infections.</title>
        <authorList>
            <person name="Soderquist B."/>
            <person name="Bjorklund S."/>
            <person name="Hellmark B."/>
            <person name="Jensen A."/>
            <person name="Bruggemann H."/>
        </authorList>
    </citation>
    <scope>NUCLEOTIDE SEQUENCE</scope>
    <source>
        <strain evidence="10">CCUG 54800</strain>
    </source>
</reference>
<evidence type="ECO:0000313" key="11">
    <source>
        <dbReference type="Proteomes" id="UP000215413"/>
    </source>
</evidence>
<protein>
    <submittedName>
        <fullName evidence="9">ATP-binding cassette domain-containing protein</fullName>
    </submittedName>
    <submittedName>
        <fullName evidence="10">Methionine ABC transporter ATP-binding protein</fullName>
    </submittedName>
</protein>
<keyword evidence="2" id="KW-1003">Cell membrane</keyword>
<evidence type="ECO:0000256" key="5">
    <source>
        <dbReference type="ARBA" id="ARBA00022967"/>
    </source>
</evidence>
<evidence type="ECO:0000256" key="4">
    <source>
        <dbReference type="ARBA" id="ARBA00022840"/>
    </source>
</evidence>
<accession>A0A233V0I5</accession>
<evidence type="ECO:0000259" key="8">
    <source>
        <dbReference type="PROSITE" id="PS50893"/>
    </source>
</evidence>
<dbReference type="GO" id="GO:0022857">
    <property type="term" value="F:transmembrane transporter activity"/>
    <property type="evidence" value="ECO:0007669"/>
    <property type="project" value="UniProtKB-ARBA"/>
</dbReference>
<dbReference type="InterPro" id="IPR017871">
    <property type="entry name" value="ABC_transporter-like_CS"/>
</dbReference>
<dbReference type="FunFam" id="3.40.50.300:FF:000032">
    <property type="entry name" value="Export ABC transporter ATP-binding protein"/>
    <property type="match status" value="1"/>
</dbReference>
<gene>
    <name evidence="10" type="ORF">B9N49_01890</name>
    <name evidence="9" type="ORF">KIA07_07140</name>
</gene>
<reference evidence="11" key="2">
    <citation type="submission" date="2017-04" db="EMBL/GenBank/DDBJ databases">
        <title>Finegoldia magna isolated from orthopedic joint implant-associated infections.</title>
        <authorList>
            <person name="Bjorklund S."/>
            <person name="Bruggemann H."/>
            <person name="Jensen A."/>
            <person name="Hellmark B."/>
            <person name="Soderquist B."/>
        </authorList>
    </citation>
    <scope>NUCLEOTIDE SEQUENCE [LARGE SCALE GENOMIC DNA]</scope>
    <source>
        <strain evidence="11">CCUG 54800</strain>
    </source>
</reference>
<dbReference type="Gene3D" id="3.40.50.300">
    <property type="entry name" value="P-loop containing nucleotide triphosphate hydrolases"/>
    <property type="match status" value="1"/>
</dbReference>
<sequence>MIEVLNLKKTFNTSEKEFNAVDDVSFKVNKGEIYGIIGLSGAGKSTLVRLLNRLEEPTSGKVIIDDVDITSLKQKELLEARKEISMIFQHFNLFNQKNVYENIAYPLKLQNIPKNEIEKRVNELLDFIGLRDRAKSYPSQLSGGQKQRVAIARALSTNPKVILSDESTSALDPQNTQQVLEILRKSVDKYKTTIIMITHQMEVAKDVCDRIAVMENGKIIEENSVEELFKNPKTDVTRNFIRKLVEEDEEEIITDDFKGDVVRLTYSKKSYNKPLLSQAARISGIDFSIISGNINKLQSTGVGYTVVELIGDKENIQKAKDFLTENDIRVEEVK</sequence>
<dbReference type="GO" id="GO:0006865">
    <property type="term" value="P:amino acid transport"/>
    <property type="evidence" value="ECO:0007669"/>
    <property type="project" value="UniProtKB-KW"/>
</dbReference>
<dbReference type="PANTHER" id="PTHR43166">
    <property type="entry name" value="AMINO ACID IMPORT ATP-BINDING PROTEIN"/>
    <property type="match status" value="1"/>
</dbReference>
<evidence type="ECO:0000256" key="2">
    <source>
        <dbReference type="ARBA" id="ARBA00022475"/>
    </source>
</evidence>
<dbReference type="InterPro" id="IPR003439">
    <property type="entry name" value="ABC_transporter-like_ATP-bd"/>
</dbReference>
<dbReference type="InterPro" id="IPR003593">
    <property type="entry name" value="AAA+_ATPase"/>
</dbReference>
<keyword evidence="7" id="KW-0472">Membrane</keyword>
<dbReference type="EMBL" id="NDYC01000010">
    <property type="protein sequence ID" value="OXZ28433.1"/>
    <property type="molecule type" value="Genomic_DNA"/>
</dbReference>
<dbReference type="RefSeq" id="WP_094205285.1">
    <property type="nucleotide sequence ID" value="NZ_JAHAIK010000020.1"/>
</dbReference>
<dbReference type="Gene3D" id="3.30.70.260">
    <property type="match status" value="1"/>
</dbReference>
<dbReference type="InterPro" id="IPR050086">
    <property type="entry name" value="MetN_ABC_transporter-like"/>
</dbReference>
<feature type="domain" description="ABC transporter" evidence="8">
    <location>
        <begin position="2"/>
        <end position="241"/>
    </location>
</feature>
<keyword evidence="5" id="KW-1278">Translocase</keyword>
<keyword evidence="3" id="KW-0547">Nucleotide-binding</keyword>
<keyword evidence="1" id="KW-0813">Transport</keyword>
<dbReference type="InterPro" id="IPR045865">
    <property type="entry name" value="ACT-like_dom_sf"/>
</dbReference>
<dbReference type="SMART" id="SM00382">
    <property type="entry name" value="AAA"/>
    <property type="match status" value="1"/>
</dbReference>
<dbReference type="SUPFAM" id="SSF55021">
    <property type="entry name" value="ACT-like"/>
    <property type="match status" value="1"/>
</dbReference>
<dbReference type="InterPro" id="IPR041701">
    <property type="entry name" value="MetN_ABC"/>
</dbReference>
<dbReference type="SUPFAM" id="SSF52540">
    <property type="entry name" value="P-loop containing nucleoside triphosphate hydrolases"/>
    <property type="match status" value="1"/>
</dbReference>
<dbReference type="GO" id="GO:0098796">
    <property type="term" value="C:membrane protein complex"/>
    <property type="evidence" value="ECO:0007669"/>
    <property type="project" value="UniProtKB-ARBA"/>
</dbReference>